<comment type="caution">
    <text evidence="1">The sequence shown here is derived from an EMBL/GenBank/DDBJ whole genome shotgun (WGS) entry which is preliminary data.</text>
</comment>
<sequence length="133" mass="15825">MNIPDFKKWKSIAVESIFLDITRLRIYYQEAELEDEGEIYWVGYRIRYFDPDTLGRGTAFNFFGKGEVLRIWRSGSKMRRITIFTPSGWKEFDAEEYSLRLICLLKALKFSVIHITLQGKEAWRGQEVFRVVK</sequence>
<proteinExistence type="predicted"/>
<organism evidence="1 2">
    <name type="scientific">Candidatus Harrisonbacteria bacterium RIFCSPLOWO2_02_FULL_41_13b</name>
    <dbReference type="NCBI Taxonomy" id="1798409"/>
    <lineage>
        <taxon>Bacteria</taxon>
        <taxon>Candidatus Harrisoniibacteriota</taxon>
    </lineage>
</organism>
<dbReference type="Proteomes" id="UP000177690">
    <property type="component" value="Unassembled WGS sequence"/>
</dbReference>
<dbReference type="STRING" id="1798409.A3I24_00140"/>
<protein>
    <submittedName>
        <fullName evidence="1">Uncharacterized protein</fullName>
    </submittedName>
</protein>
<reference evidence="1 2" key="1">
    <citation type="journal article" date="2016" name="Nat. Commun.">
        <title>Thousands of microbial genomes shed light on interconnected biogeochemical processes in an aquifer system.</title>
        <authorList>
            <person name="Anantharaman K."/>
            <person name="Brown C.T."/>
            <person name="Hug L.A."/>
            <person name="Sharon I."/>
            <person name="Castelle C.J."/>
            <person name="Probst A.J."/>
            <person name="Thomas B.C."/>
            <person name="Singh A."/>
            <person name="Wilkins M.J."/>
            <person name="Karaoz U."/>
            <person name="Brodie E.L."/>
            <person name="Williams K.H."/>
            <person name="Hubbard S.S."/>
            <person name="Banfield J.F."/>
        </authorList>
    </citation>
    <scope>NUCLEOTIDE SEQUENCE [LARGE SCALE GENOMIC DNA]</scope>
</reference>
<evidence type="ECO:0000313" key="1">
    <source>
        <dbReference type="EMBL" id="OGY67495.1"/>
    </source>
</evidence>
<name>A0A1G1ZSP1_9BACT</name>
<evidence type="ECO:0000313" key="2">
    <source>
        <dbReference type="Proteomes" id="UP000177690"/>
    </source>
</evidence>
<dbReference type="AlphaFoldDB" id="A0A1G1ZSP1"/>
<dbReference type="EMBL" id="MHJL01000021">
    <property type="protein sequence ID" value="OGY67495.1"/>
    <property type="molecule type" value="Genomic_DNA"/>
</dbReference>
<accession>A0A1G1ZSP1</accession>
<gene>
    <name evidence="1" type="ORF">A3I24_00140</name>
</gene>